<name>A0A2H0UVW1_9BACT</name>
<sequence length="115" mass="13103">MSVYILDKKINHEELAKIAKETFDSLVKGAADVEKEKIAIGGEWHSACQEILVNQGSDGRNIWGFNIHLDQPKENHLEFFSLINIKPSLGIKDMEIQDEKVKQAIKIIVDKFIEQ</sequence>
<protein>
    <submittedName>
        <fullName evidence="1">Uncharacterized protein</fullName>
    </submittedName>
</protein>
<evidence type="ECO:0000313" key="2">
    <source>
        <dbReference type="Proteomes" id="UP000228906"/>
    </source>
</evidence>
<reference evidence="2" key="1">
    <citation type="submission" date="2017-09" db="EMBL/GenBank/DDBJ databases">
        <title>Depth-based differentiation of microbial function through sediment-hosted aquifers and enrichment of novel symbionts in the deep terrestrial subsurface.</title>
        <authorList>
            <person name="Probst A.J."/>
            <person name="Ladd B."/>
            <person name="Jarett J.K."/>
            <person name="Geller-Mcgrath D.E."/>
            <person name="Sieber C.M.K."/>
            <person name="Emerson J.B."/>
            <person name="Anantharaman K."/>
            <person name="Thomas B.C."/>
            <person name="Malmstrom R."/>
            <person name="Stieglmeier M."/>
            <person name="Klingl A."/>
            <person name="Woyke T."/>
            <person name="Ryan C.M."/>
            <person name="Banfield J.F."/>
        </authorList>
    </citation>
    <scope>NUCLEOTIDE SEQUENCE [LARGE SCALE GENOMIC DNA]</scope>
</reference>
<dbReference type="Pfam" id="PF18924">
    <property type="entry name" value="DUF5674"/>
    <property type="match status" value="1"/>
</dbReference>
<dbReference type="Proteomes" id="UP000228906">
    <property type="component" value="Unassembled WGS sequence"/>
</dbReference>
<comment type="caution">
    <text evidence="1">The sequence shown here is derived from an EMBL/GenBank/DDBJ whole genome shotgun (WGS) entry which is preliminary data.</text>
</comment>
<dbReference type="EMBL" id="PFAV01000062">
    <property type="protein sequence ID" value="PIR91004.1"/>
    <property type="molecule type" value="Genomic_DNA"/>
</dbReference>
<evidence type="ECO:0000313" key="1">
    <source>
        <dbReference type="EMBL" id="PIR91004.1"/>
    </source>
</evidence>
<gene>
    <name evidence="1" type="ORF">COU03_03400</name>
</gene>
<organism evidence="1 2">
    <name type="scientific">bacterium (Candidatus Gribaldobacteria) CG10_big_fil_rev_8_21_14_0_10_41_12</name>
    <dbReference type="NCBI Taxonomy" id="2014277"/>
    <lineage>
        <taxon>Bacteria</taxon>
        <taxon>Candidatus Gribaldobacteria</taxon>
    </lineage>
</organism>
<accession>A0A2H0UVW1</accession>
<dbReference type="InterPro" id="IPR043731">
    <property type="entry name" value="DUF5674"/>
</dbReference>
<dbReference type="AlphaFoldDB" id="A0A2H0UVW1"/>
<proteinExistence type="predicted"/>